<protein>
    <recommendedName>
        <fullName evidence="2">Antirepressor protein C-terminal domain-containing protein</fullName>
    </recommendedName>
</protein>
<sequence length="246" mass="27978">MSNLNINTTNAVAINSNTQIASMTSLEIAELVDKRHDNVKRTIETMIESGIIQSPQIEVIKNHQNRDVEVYIFKGEQGKRDSTIVVAQLSPQFTAKLVDRWIELESQAQPHFQLPTTFSQALLLAAKLEEEKEQLALQVTQQQQVIEVIQPKADVYDIISNSENTYTIRVAAKLLKKRPKDLTDWLLDNRWMYGRSASTYRPAAQHDRNHLKLVASQYGTQVRVTGKGLVWIARKLNIELTTAEVE</sequence>
<dbReference type="AlphaFoldDB" id="A0A6H0G049"/>
<keyword evidence="1" id="KW-0175">Coiled coil</keyword>
<feature type="coiled-coil region" evidence="1">
    <location>
        <begin position="118"/>
        <end position="145"/>
    </location>
</feature>
<evidence type="ECO:0000313" key="4">
    <source>
        <dbReference type="Proteomes" id="UP000501692"/>
    </source>
</evidence>
<dbReference type="GO" id="GO:0003677">
    <property type="term" value="F:DNA binding"/>
    <property type="evidence" value="ECO:0007669"/>
    <property type="project" value="InterPro"/>
</dbReference>
<name>A0A6H0G049_ACIPI</name>
<proteinExistence type="predicted"/>
<evidence type="ECO:0000313" key="3">
    <source>
        <dbReference type="EMBL" id="QIT19960.1"/>
    </source>
</evidence>
<dbReference type="Proteomes" id="UP000501692">
    <property type="component" value="Plasmid pA1254_1"/>
</dbReference>
<dbReference type="RefSeq" id="WP_167564446.1">
    <property type="nucleotide sequence ID" value="NZ_CP049807.1"/>
</dbReference>
<evidence type="ECO:0000256" key="1">
    <source>
        <dbReference type="SAM" id="Coils"/>
    </source>
</evidence>
<dbReference type="EMBL" id="CP049807">
    <property type="protein sequence ID" value="QIT19960.1"/>
    <property type="molecule type" value="Genomic_DNA"/>
</dbReference>
<accession>A0A6H0G049</accession>
<geneLocation type="plasmid" evidence="4">
    <name>pa1254_1</name>
</geneLocation>
<keyword evidence="3" id="KW-0614">Plasmid</keyword>
<dbReference type="Pfam" id="PF09669">
    <property type="entry name" value="Phage_pRha"/>
    <property type="match status" value="1"/>
</dbReference>
<organism evidence="3 4">
    <name type="scientific">Acinetobacter pittii</name>
    <name type="common">Acinetobacter genomosp. 3</name>
    <dbReference type="NCBI Taxonomy" id="48296"/>
    <lineage>
        <taxon>Bacteria</taxon>
        <taxon>Pseudomonadati</taxon>
        <taxon>Pseudomonadota</taxon>
        <taxon>Gammaproteobacteria</taxon>
        <taxon>Moraxellales</taxon>
        <taxon>Moraxellaceae</taxon>
        <taxon>Acinetobacter</taxon>
        <taxon>Acinetobacter calcoaceticus/baumannii complex</taxon>
    </lineage>
</organism>
<evidence type="ECO:0000259" key="2">
    <source>
        <dbReference type="Pfam" id="PF03374"/>
    </source>
</evidence>
<dbReference type="InterPro" id="IPR005039">
    <property type="entry name" value="Ant_C"/>
</dbReference>
<reference evidence="3 4" key="1">
    <citation type="submission" date="2020-03" db="EMBL/GenBank/DDBJ databases">
        <authorList>
            <person name="Zhang L."/>
            <person name="Han X."/>
            <person name="Chen Y."/>
            <person name="Yu Y."/>
        </authorList>
    </citation>
    <scope>NUCLEOTIDE SEQUENCE [LARGE SCALE GENOMIC DNA]</scope>
    <source>
        <strain evidence="3 4">A1254</strain>
        <plasmid evidence="4">pa1254_1</plasmid>
    </source>
</reference>
<gene>
    <name evidence="3" type="ORF">G8E09_19295</name>
</gene>
<dbReference type="Pfam" id="PF03374">
    <property type="entry name" value="ANT"/>
    <property type="match status" value="1"/>
</dbReference>
<dbReference type="InterPro" id="IPR014054">
    <property type="entry name" value="Phage_regulatory_Rha"/>
</dbReference>
<feature type="domain" description="Antirepressor protein C-terminal" evidence="2">
    <location>
        <begin position="143"/>
        <end position="237"/>
    </location>
</feature>